<dbReference type="SUPFAM" id="SSF54373">
    <property type="entry name" value="FAD-linked reductases, C-terminal domain"/>
    <property type="match status" value="1"/>
</dbReference>
<dbReference type="SUPFAM" id="SSF52833">
    <property type="entry name" value="Thioredoxin-like"/>
    <property type="match status" value="1"/>
</dbReference>
<gene>
    <name evidence="8" type="ORF">MVEN_02617200</name>
</gene>
<dbReference type="Proteomes" id="UP000620124">
    <property type="component" value="Unassembled WGS sequence"/>
</dbReference>
<evidence type="ECO:0000256" key="1">
    <source>
        <dbReference type="ARBA" id="ARBA00001974"/>
    </source>
</evidence>
<sequence length="589" mass="64876">MAVNAPFYTDVLIIGAGPGGLMAAHALAKLGIGVKIIDRRGPNDKYGNADGLMSRTLEIWQSYGLFDRIASRACPVHLMIGYEQSGDGISRSVPTTNVVVPARYQYDFGVAPEIIEEVLRRSMEETGHRVSQRLSPAYIDRAVCRDEPIKVILRRLSLESNINGEVKSVLSNGHREFGPDTDDSEIIFARYVIGADGAHSWVRRHFDIPMEGDQTEYFWGAADVAVTTTFPDFRAKCVIQAATGAVILIPREDDKIRIYVQFDPSEAARDESGRISIPSDAATSMVLDKAKIGLRPYEISFTHVFWCTVFTVSQMVAAKYSVDNRIFILGDACHTHSPKAGQGANAAIGDAHNLAWKIAHVLRGWAKSSLLDTYEIERRRYAQDLIAFDKIIAEALDGGTAADYQSLLHQQNMFTSGIGIRYSSSLIIDAGLPKGAAHLEAGYRLPPVGLNRLADWRPQELQDLAPSDGTFKLFLFPGNILCESDASRLELFCAALSSPPAATEWLGTRVRIYTILDSEKEKAMWNNVPLILRDWKRVFVAASPENAYTKFGISREGAVVLVRPDGHVSLASMLSTSAAAEIMTFFENI</sequence>
<dbReference type="EMBL" id="JACAZI010000048">
    <property type="protein sequence ID" value="KAF7326395.1"/>
    <property type="molecule type" value="Genomic_DNA"/>
</dbReference>
<dbReference type="Pfam" id="PF01494">
    <property type="entry name" value="FAD_binding_3"/>
    <property type="match status" value="1"/>
</dbReference>
<dbReference type="PANTHER" id="PTHR43004:SF19">
    <property type="entry name" value="BINDING MONOOXYGENASE, PUTATIVE (JCVI)-RELATED"/>
    <property type="match status" value="1"/>
</dbReference>
<feature type="domain" description="Phenol hydroxylase-like C-terminal dimerisation" evidence="7">
    <location>
        <begin position="421"/>
        <end position="588"/>
    </location>
</feature>
<dbReference type="InterPro" id="IPR002938">
    <property type="entry name" value="FAD-bd"/>
</dbReference>
<dbReference type="Pfam" id="PF07976">
    <property type="entry name" value="Phe_hydrox_dim"/>
    <property type="match status" value="1"/>
</dbReference>
<dbReference type="Gene3D" id="3.30.9.10">
    <property type="entry name" value="D-Amino Acid Oxidase, subunit A, domain 2"/>
    <property type="match status" value="1"/>
</dbReference>
<dbReference type="Gene3D" id="3.40.30.20">
    <property type="match status" value="1"/>
</dbReference>
<proteinExistence type="inferred from homology"/>
<protein>
    <submittedName>
        <fullName evidence="8">Phenol 2-monooxygenase</fullName>
    </submittedName>
</protein>
<keyword evidence="4" id="KW-0274">FAD</keyword>
<evidence type="ECO:0000256" key="3">
    <source>
        <dbReference type="ARBA" id="ARBA00022630"/>
    </source>
</evidence>
<keyword evidence="8" id="KW-0503">Monooxygenase</keyword>
<accession>A0A8H6U2S3</accession>
<feature type="domain" description="FAD-binding" evidence="6">
    <location>
        <begin position="9"/>
        <end position="388"/>
    </location>
</feature>
<dbReference type="OrthoDB" id="1716816at2759"/>
<evidence type="ECO:0000313" key="8">
    <source>
        <dbReference type="EMBL" id="KAF7326395.1"/>
    </source>
</evidence>
<dbReference type="PRINTS" id="PR00420">
    <property type="entry name" value="RNGMNOXGNASE"/>
</dbReference>
<keyword evidence="5" id="KW-0560">Oxidoreductase</keyword>
<organism evidence="8 9">
    <name type="scientific">Mycena venus</name>
    <dbReference type="NCBI Taxonomy" id="2733690"/>
    <lineage>
        <taxon>Eukaryota</taxon>
        <taxon>Fungi</taxon>
        <taxon>Dikarya</taxon>
        <taxon>Basidiomycota</taxon>
        <taxon>Agaricomycotina</taxon>
        <taxon>Agaricomycetes</taxon>
        <taxon>Agaricomycetidae</taxon>
        <taxon>Agaricales</taxon>
        <taxon>Marasmiineae</taxon>
        <taxon>Mycenaceae</taxon>
        <taxon>Mycena</taxon>
    </lineage>
</organism>
<dbReference type="GO" id="GO:0071949">
    <property type="term" value="F:FAD binding"/>
    <property type="evidence" value="ECO:0007669"/>
    <property type="project" value="InterPro"/>
</dbReference>
<evidence type="ECO:0000256" key="4">
    <source>
        <dbReference type="ARBA" id="ARBA00022827"/>
    </source>
</evidence>
<dbReference type="InterPro" id="IPR050641">
    <property type="entry name" value="RIFMO-like"/>
</dbReference>
<evidence type="ECO:0000313" key="9">
    <source>
        <dbReference type="Proteomes" id="UP000620124"/>
    </source>
</evidence>
<dbReference type="Gene3D" id="3.50.50.60">
    <property type="entry name" value="FAD/NAD(P)-binding domain"/>
    <property type="match status" value="1"/>
</dbReference>
<dbReference type="AlphaFoldDB" id="A0A8H6U2S3"/>
<comment type="similarity">
    <text evidence="2">Belongs to the PheA/TfdB FAD monooxygenase family.</text>
</comment>
<dbReference type="GO" id="GO:0016709">
    <property type="term" value="F:oxidoreductase activity, acting on paired donors, with incorporation or reduction of molecular oxygen, NAD(P)H as one donor, and incorporation of one atom of oxygen"/>
    <property type="evidence" value="ECO:0007669"/>
    <property type="project" value="UniProtKB-ARBA"/>
</dbReference>
<comment type="cofactor">
    <cofactor evidence="1">
        <name>FAD</name>
        <dbReference type="ChEBI" id="CHEBI:57692"/>
    </cofactor>
</comment>
<evidence type="ECO:0000256" key="2">
    <source>
        <dbReference type="ARBA" id="ARBA00007801"/>
    </source>
</evidence>
<keyword evidence="9" id="KW-1185">Reference proteome</keyword>
<evidence type="ECO:0000256" key="5">
    <source>
        <dbReference type="ARBA" id="ARBA00023002"/>
    </source>
</evidence>
<dbReference type="InterPro" id="IPR012941">
    <property type="entry name" value="Phe_hydrox_C_dim_dom"/>
</dbReference>
<dbReference type="InterPro" id="IPR036249">
    <property type="entry name" value="Thioredoxin-like_sf"/>
</dbReference>
<evidence type="ECO:0000259" key="6">
    <source>
        <dbReference type="Pfam" id="PF01494"/>
    </source>
</evidence>
<evidence type="ECO:0000259" key="7">
    <source>
        <dbReference type="Pfam" id="PF07976"/>
    </source>
</evidence>
<comment type="caution">
    <text evidence="8">The sequence shown here is derived from an EMBL/GenBank/DDBJ whole genome shotgun (WGS) entry which is preliminary data.</text>
</comment>
<keyword evidence="3" id="KW-0285">Flavoprotein</keyword>
<dbReference type="PANTHER" id="PTHR43004">
    <property type="entry name" value="TRK SYSTEM POTASSIUM UPTAKE PROTEIN"/>
    <property type="match status" value="1"/>
</dbReference>
<name>A0A8H6U2S3_9AGAR</name>
<dbReference type="SUPFAM" id="SSF51905">
    <property type="entry name" value="FAD/NAD(P)-binding domain"/>
    <property type="match status" value="1"/>
</dbReference>
<dbReference type="InterPro" id="IPR038220">
    <property type="entry name" value="PHOX_C_sf"/>
</dbReference>
<dbReference type="InterPro" id="IPR036188">
    <property type="entry name" value="FAD/NAD-bd_sf"/>
</dbReference>
<reference evidence="8" key="1">
    <citation type="submission" date="2020-05" db="EMBL/GenBank/DDBJ databases">
        <title>Mycena genomes resolve the evolution of fungal bioluminescence.</title>
        <authorList>
            <person name="Tsai I.J."/>
        </authorList>
    </citation>
    <scope>NUCLEOTIDE SEQUENCE</scope>
    <source>
        <strain evidence="8">CCC161011</strain>
    </source>
</reference>